<sequence>MTTVPLNTNTQHTYNETDKRCFLVTKLSDKHTSGDTHYQVSYEVTIVTNLSEYV</sequence>
<evidence type="ECO:0000313" key="1">
    <source>
        <dbReference type="EMBL" id="EJX02531.1"/>
    </source>
</evidence>
<proteinExistence type="predicted"/>
<reference evidence="1" key="1">
    <citation type="journal article" date="2012" name="PLoS ONE">
        <title>Gene sets for utilization of primary and secondary nutrition supplies in the distal gut of endangered iberian lynx.</title>
        <authorList>
            <person name="Alcaide M."/>
            <person name="Messina E."/>
            <person name="Richter M."/>
            <person name="Bargiela R."/>
            <person name="Peplies J."/>
            <person name="Huws S.A."/>
            <person name="Newbold C.J."/>
            <person name="Golyshin P.N."/>
            <person name="Simon M.A."/>
            <person name="Lopez G."/>
            <person name="Yakimov M.M."/>
            <person name="Ferrer M."/>
        </authorList>
    </citation>
    <scope>NUCLEOTIDE SEQUENCE</scope>
</reference>
<protein>
    <submittedName>
        <fullName evidence="1">Uncharacterized protein</fullName>
    </submittedName>
</protein>
<organism evidence="1">
    <name type="scientific">gut metagenome</name>
    <dbReference type="NCBI Taxonomy" id="749906"/>
    <lineage>
        <taxon>unclassified sequences</taxon>
        <taxon>metagenomes</taxon>
        <taxon>organismal metagenomes</taxon>
    </lineage>
</organism>
<name>J9CQW8_9ZZZZ</name>
<gene>
    <name evidence="1" type="ORF">EVA_09360</name>
</gene>
<accession>J9CQW8</accession>
<dbReference type="EMBL" id="AMCI01002509">
    <property type="protein sequence ID" value="EJX02531.1"/>
    <property type="molecule type" value="Genomic_DNA"/>
</dbReference>
<dbReference type="AlphaFoldDB" id="J9CQW8"/>
<comment type="caution">
    <text evidence="1">The sequence shown here is derived from an EMBL/GenBank/DDBJ whole genome shotgun (WGS) entry which is preliminary data.</text>
</comment>